<dbReference type="Pfam" id="PF06722">
    <property type="entry name" value="EryCIII-like_C"/>
    <property type="match status" value="1"/>
</dbReference>
<protein>
    <submittedName>
        <fullName evidence="3">Glycosyltransferase</fullName>
    </submittedName>
</protein>
<dbReference type="GO" id="GO:0005975">
    <property type="term" value="P:carbohydrate metabolic process"/>
    <property type="evidence" value="ECO:0007669"/>
    <property type="project" value="InterPro"/>
</dbReference>
<dbReference type="GO" id="GO:0016758">
    <property type="term" value="F:hexosyltransferase activity"/>
    <property type="evidence" value="ECO:0007669"/>
    <property type="project" value="InterPro"/>
</dbReference>
<evidence type="ECO:0000259" key="2">
    <source>
        <dbReference type="Pfam" id="PF06722"/>
    </source>
</evidence>
<dbReference type="EMBL" id="CP158357">
    <property type="protein sequence ID" value="XBX80538.1"/>
    <property type="molecule type" value="Genomic_DNA"/>
</dbReference>
<accession>A0AAU7W468</accession>
<dbReference type="SUPFAM" id="SSF53756">
    <property type="entry name" value="UDP-Glycosyltransferase/glycogen phosphorylase"/>
    <property type="match status" value="1"/>
</dbReference>
<name>A0AAU7W468_9MICO</name>
<dbReference type="InterPro" id="IPR050426">
    <property type="entry name" value="Glycosyltransferase_28"/>
</dbReference>
<dbReference type="RefSeq" id="WP_350353339.1">
    <property type="nucleotide sequence ID" value="NZ_CP158357.1"/>
</dbReference>
<dbReference type="Gene3D" id="3.40.50.2000">
    <property type="entry name" value="Glycogen Phosphorylase B"/>
    <property type="match status" value="2"/>
</dbReference>
<dbReference type="FunFam" id="3.40.50.2000:FF:000009">
    <property type="entry name" value="Sterol 3-beta-glucosyltransferase UGT80A2"/>
    <property type="match status" value="1"/>
</dbReference>
<sequence length="409" mass="43834">MRVTLLAFGTRGDAQPMSVLGSELQRRGHIVRLASSPGTHDIPQAFDLTTLPLGRDMREMVVSEEGAAIMMARSGRKLSRAVVRALYDGTSVIRDAIAACSDSDVIIASWLTQHIAEVIAAQRRVPLVAIQTIPVRPSRAVPHPLSFDRDSGSFRNWLSGANLRLHWRRAMRGHIQLTRALSGFRGRTPPPALEIQAFDHALVPALPSEQTTPIVGSLIIPGEVREALGETDVDDVVVRWIQGGEAPVLYGFGSMPVGDPHAVMQMIERVAHETGTRAIVSSGWGGLSAAGISDDRILAVGAVNHELLMPMCAAVVHHGGAGTTAASSRAGIPAVICSVSYDQPFWGGRIAALGSGTTFEFSELDYDRLLQAVTHALAEETRARARLVGHSMRRDAVQSAADLIESAVR</sequence>
<dbReference type="CDD" id="cd03784">
    <property type="entry name" value="GT1_Gtf-like"/>
    <property type="match status" value="1"/>
</dbReference>
<organism evidence="3">
    <name type="scientific">Microbacterium sp. A8/3-1</name>
    <dbReference type="NCBI Taxonomy" id="3160749"/>
    <lineage>
        <taxon>Bacteria</taxon>
        <taxon>Bacillati</taxon>
        <taxon>Actinomycetota</taxon>
        <taxon>Actinomycetes</taxon>
        <taxon>Micrococcales</taxon>
        <taxon>Microbacteriaceae</taxon>
        <taxon>Microbacterium</taxon>
    </lineage>
</organism>
<dbReference type="PANTHER" id="PTHR48050">
    <property type="entry name" value="STEROL 3-BETA-GLUCOSYLTRANSFERASE"/>
    <property type="match status" value="1"/>
</dbReference>
<gene>
    <name evidence="3" type="ORF">ABS642_10735</name>
</gene>
<dbReference type="InterPro" id="IPR002213">
    <property type="entry name" value="UDP_glucos_trans"/>
</dbReference>
<dbReference type="InterPro" id="IPR004276">
    <property type="entry name" value="GlycoTrans_28_N"/>
</dbReference>
<dbReference type="GO" id="GO:0033072">
    <property type="term" value="P:vancomycin biosynthetic process"/>
    <property type="evidence" value="ECO:0007669"/>
    <property type="project" value="UniProtKB-ARBA"/>
</dbReference>
<dbReference type="InterPro" id="IPR010610">
    <property type="entry name" value="EryCIII-like_C"/>
</dbReference>
<dbReference type="PANTHER" id="PTHR48050:SF13">
    <property type="entry name" value="STEROL 3-BETA-GLUCOSYLTRANSFERASE UGT80A2"/>
    <property type="match status" value="1"/>
</dbReference>
<proteinExistence type="predicted"/>
<dbReference type="Pfam" id="PF03033">
    <property type="entry name" value="Glyco_transf_28"/>
    <property type="match status" value="1"/>
</dbReference>
<evidence type="ECO:0000313" key="3">
    <source>
        <dbReference type="EMBL" id="XBX80538.1"/>
    </source>
</evidence>
<dbReference type="AlphaFoldDB" id="A0AAU7W468"/>
<feature type="domain" description="Glycosyltransferase family 28 N-terminal" evidence="1">
    <location>
        <begin position="3"/>
        <end position="140"/>
    </location>
</feature>
<reference evidence="3" key="1">
    <citation type="submission" date="2024-06" db="EMBL/GenBank/DDBJ databases">
        <title>Draft genome sequence of Microbacterium sp. strain A8/3-1, isolated from Oxytropis tragacanthoides Fisch. ex DC. Root nodules in the Altai region of Russia.</title>
        <authorList>
            <person name="Sazanova A."/>
            <person name="Guro P."/>
            <person name="Kuznetsova I."/>
            <person name="Belimov A."/>
            <person name="Safronova V."/>
        </authorList>
    </citation>
    <scope>NUCLEOTIDE SEQUENCE</scope>
    <source>
        <strain evidence="3">A8/3-1</strain>
    </source>
</reference>
<dbReference type="GO" id="GO:0008194">
    <property type="term" value="F:UDP-glycosyltransferase activity"/>
    <property type="evidence" value="ECO:0007669"/>
    <property type="project" value="InterPro"/>
</dbReference>
<feature type="domain" description="Erythromycin biosynthesis protein CIII-like C-terminal" evidence="2">
    <location>
        <begin position="297"/>
        <end position="382"/>
    </location>
</feature>
<evidence type="ECO:0000259" key="1">
    <source>
        <dbReference type="Pfam" id="PF03033"/>
    </source>
</evidence>